<organism evidence="2 3">
    <name type="scientific">Actinoplanes teichomyceticus</name>
    <dbReference type="NCBI Taxonomy" id="1867"/>
    <lineage>
        <taxon>Bacteria</taxon>
        <taxon>Bacillati</taxon>
        <taxon>Actinomycetota</taxon>
        <taxon>Actinomycetes</taxon>
        <taxon>Micromonosporales</taxon>
        <taxon>Micromonosporaceae</taxon>
        <taxon>Actinoplanes</taxon>
    </lineage>
</organism>
<accession>A0A561WB18</accession>
<reference evidence="2 3" key="1">
    <citation type="submission" date="2019-06" db="EMBL/GenBank/DDBJ databases">
        <title>Sequencing the genomes of 1000 actinobacteria strains.</title>
        <authorList>
            <person name="Klenk H.-P."/>
        </authorList>
    </citation>
    <scope>NUCLEOTIDE SEQUENCE [LARGE SCALE GENOMIC DNA]</scope>
    <source>
        <strain evidence="2 3">DSM 43866</strain>
    </source>
</reference>
<dbReference type="Pfam" id="PF18899">
    <property type="entry name" value="DUF5655"/>
    <property type="match status" value="1"/>
</dbReference>
<sequence>MSYPTGTMIGMSDDWTVERHLEDKPAEVVALYDRFIAIATRCGPFTYAVAKTAITLKGSHRGFAGAAPGATRLDGYFDLQRQVDGPQIRRSSPYTRKLFVHHFRVTHLDQLDDDFAAWIAEAYEVGQGAHLNRPAAP</sequence>
<comment type="caution">
    <text evidence="2">The sequence shown here is derived from an EMBL/GenBank/DDBJ whole genome shotgun (WGS) entry which is preliminary data.</text>
</comment>
<gene>
    <name evidence="2" type="ORF">FHX34_103590</name>
</gene>
<evidence type="ECO:0000259" key="1">
    <source>
        <dbReference type="Pfam" id="PF18899"/>
    </source>
</evidence>
<feature type="domain" description="DUF5655" evidence="1">
    <location>
        <begin position="18"/>
        <end position="125"/>
    </location>
</feature>
<dbReference type="EMBL" id="VIWY01000003">
    <property type="protein sequence ID" value="TWG21060.1"/>
    <property type="molecule type" value="Genomic_DNA"/>
</dbReference>
<proteinExistence type="predicted"/>
<protein>
    <recommendedName>
        <fullName evidence="1">DUF5655 domain-containing protein</fullName>
    </recommendedName>
</protein>
<evidence type="ECO:0000313" key="3">
    <source>
        <dbReference type="Proteomes" id="UP000320239"/>
    </source>
</evidence>
<evidence type="ECO:0000313" key="2">
    <source>
        <dbReference type="EMBL" id="TWG21060.1"/>
    </source>
</evidence>
<dbReference type="AlphaFoldDB" id="A0A561WB18"/>
<keyword evidence="3" id="KW-1185">Reference proteome</keyword>
<name>A0A561WB18_ACTTI</name>
<dbReference type="Proteomes" id="UP000320239">
    <property type="component" value="Unassembled WGS sequence"/>
</dbReference>
<dbReference type="InterPro" id="IPR043714">
    <property type="entry name" value="DUF5655"/>
</dbReference>